<dbReference type="Pfam" id="PF20434">
    <property type="entry name" value="BD-FAE"/>
    <property type="match status" value="1"/>
</dbReference>
<feature type="domain" description="Peptidase S9 prolyl oligopeptidase catalytic" evidence="2">
    <location>
        <begin position="258"/>
        <end position="355"/>
    </location>
</feature>
<dbReference type="GO" id="GO:0006508">
    <property type="term" value="P:proteolysis"/>
    <property type="evidence" value="ECO:0007669"/>
    <property type="project" value="InterPro"/>
</dbReference>
<gene>
    <name evidence="4" type="ORF">D9619_005377</name>
</gene>
<evidence type="ECO:0000259" key="3">
    <source>
        <dbReference type="Pfam" id="PF20434"/>
    </source>
</evidence>
<dbReference type="InterPro" id="IPR029058">
    <property type="entry name" value="AB_hydrolase_fold"/>
</dbReference>
<evidence type="ECO:0000259" key="2">
    <source>
        <dbReference type="Pfam" id="PF00326"/>
    </source>
</evidence>
<dbReference type="EMBL" id="JAACJJ010000001">
    <property type="protein sequence ID" value="KAF5331119.1"/>
    <property type="molecule type" value="Genomic_DNA"/>
</dbReference>
<dbReference type="Gene3D" id="3.40.50.1820">
    <property type="entry name" value="alpha/beta hydrolase"/>
    <property type="match status" value="1"/>
</dbReference>
<dbReference type="InterPro" id="IPR049492">
    <property type="entry name" value="BD-FAE-like_dom"/>
</dbReference>
<name>A0A8H5BXP4_9AGAR</name>
<dbReference type="AlphaFoldDB" id="A0A8H5BXP4"/>
<keyword evidence="5" id="KW-1185">Reference proteome</keyword>
<dbReference type="PANTHER" id="PTHR48081:SF3">
    <property type="entry name" value="ALPHA_BETA HYDROLASE FOLD-3 DOMAIN-CONTAINING PROTEIN"/>
    <property type="match status" value="1"/>
</dbReference>
<dbReference type="Pfam" id="PF00326">
    <property type="entry name" value="Peptidase_S9"/>
    <property type="match status" value="1"/>
</dbReference>
<proteinExistence type="predicted"/>
<evidence type="ECO:0000256" key="1">
    <source>
        <dbReference type="ARBA" id="ARBA00022801"/>
    </source>
</evidence>
<dbReference type="GO" id="GO:0008236">
    <property type="term" value="F:serine-type peptidase activity"/>
    <property type="evidence" value="ECO:0007669"/>
    <property type="project" value="InterPro"/>
</dbReference>
<organism evidence="4 5">
    <name type="scientific">Psilocybe cf. subviscida</name>
    <dbReference type="NCBI Taxonomy" id="2480587"/>
    <lineage>
        <taxon>Eukaryota</taxon>
        <taxon>Fungi</taxon>
        <taxon>Dikarya</taxon>
        <taxon>Basidiomycota</taxon>
        <taxon>Agaricomycotina</taxon>
        <taxon>Agaricomycetes</taxon>
        <taxon>Agaricomycetidae</taxon>
        <taxon>Agaricales</taxon>
        <taxon>Agaricineae</taxon>
        <taxon>Strophariaceae</taxon>
        <taxon>Psilocybe</taxon>
    </lineage>
</organism>
<dbReference type="InterPro" id="IPR001375">
    <property type="entry name" value="Peptidase_S9_cat"/>
</dbReference>
<protein>
    <recommendedName>
        <fullName evidence="6">Alpha/beta hydrolase fold-3 domain-containing protein</fullName>
    </recommendedName>
</protein>
<dbReference type="InterPro" id="IPR050300">
    <property type="entry name" value="GDXG_lipolytic_enzyme"/>
</dbReference>
<feature type="domain" description="BD-FAE-like" evidence="3">
    <location>
        <begin position="40"/>
        <end position="141"/>
    </location>
</feature>
<comment type="caution">
    <text evidence="4">The sequence shown here is derived from an EMBL/GenBank/DDBJ whole genome shotgun (WGS) entry which is preliminary data.</text>
</comment>
<dbReference type="Proteomes" id="UP000567179">
    <property type="component" value="Unassembled WGS sequence"/>
</dbReference>
<sequence length="356" mass="39172">MSAPNVKPAATTAYKHAGPENIPIVFNLYLPTSAALPSDTLTLPTVVFFHGGGLAVGDQTWFPPWLYDRVMSLGYASLSANYQLLPPGTVHDVIQDIQDLFTYLENTNIALEDKRSFRADMNRVAVAGSSSGGHCAYLAAMHCVPKPKAIFTIYAVGGSFFTPFYLVEKTKPFFMGQNLQDPARLKQFLHPFEGGSQTKISESSVVFDPVTRAPNNIRMAAPPLWIQLGVVLDHYTGLHEPSLSAQLRKVLEENPHATSKDFEKVIPISQRYTFPELNISAAWPPTLSLHGDADSAVLVSESQHLTKLLKEAGVDAEVMVASGQEHMFDMDPTSEGQWAKQYDTAKDFFFKHLGKA</sequence>
<accession>A0A8H5BXP4</accession>
<dbReference type="SUPFAM" id="SSF53474">
    <property type="entry name" value="alpha/beta-Hydrolases"/>
    <property type="match status" value="1"/>
</dbReference>
<reference evidence="4 5" key="1">
    <citation type="journal article" date="2020" name="ISME J.">
        <title>Uncovering the hidden diversity of litter-decomposition mechanisms in mushroom-forming fungi.</title>
        <authorList>
            <person name="Floudas D."/>
            <person name="Bentzer J."/>
            <person name="Ahren D."/>
            <person name="Johansson T."/>
            <person name="Persson P."/>
            <person name="Tunlid A."/>
        </authorList>
    </citation>
    <scope>NUCLEOTIDE SEQUENCE [LARGE SCALE GENOMIC DNA]</scope>
    <source>
        <strain evidence="4 5">CBS 101986</strain>
    </source>
</reference>
<dbReference type="OrthoDB" id="19653at2759"/>
<evidence type="ECO:0008006" key="6">
    <source>
        <dbReference type="Google" id="ProtNLM"/>
    </source>
</evidence>
<dbReference type="PANTHER" id="PTHR48081">
    <property type="entry name" value="AB HYDROLASE SUPERFAMILY PROTEIN C4A8.06C"/>
    <property type="match status" value="1"/>
</dbReference>
<evidence type="ECO:0000313" key="5">
    <source>
        <dbReference type="Proteomes" id="UP000567179"/>
    </source>
</evidence>
<evidence type="ECO:0000313" key="4">
    <source>
        <dbReference type="EMBL" id="KAF5331119.1"/>
    </source>
</evidence>
<keyword evidence="1" id="KW-0378">Hydrolase</keyword>